<feature type="transmembrane region" description="Helical" evidence="9">
    <location>
        <begin position="176"/>
        <end position="200"/>
    </location>
</feature>
<feature type="transmembrane region" description="Helical" evidence="9">
    <location>
        <begin position="383"/>
        <end position="404"/>
    </location>
</feature>
<protein>
    <submittedName>
        <fullName evidence="11">MFS transporter</fullName>
    </submittedName>
</protein>
<feature type="transmembrane region" description="Helical" evidence="9">
    <location>
        <begin position="141"/>
        <end position="164"/>
    </location>
</feature>
<comment type="subcellular location">
    <subcellularLocation>
        <location evidence="1">Cell membrane</location>
        <topology evidence="1">Multi-pass membrane protein</topology>
    </subcellularLocation>
</comment>
<proteinExistence type="predicted"/>
<keyword evidence="6 9" id="KW-0472">Membrane</keyword>
<evidence type="ECO:0000259" key="10">
    <source>
        <dbReference type="PROSITE" id="PS50850"/>
    </source>
</evidence>
<feature type="transmembrane region" description="Helical" evidence="9">
    <location>
        <begin position="321"/>
        <end position="342"/>
    </location>
</feature>
<name>A0ABV3DWK9_9ACTN</name>
<feature type="compositionally biased region" description="Low complexity" evidence="8">
    <location>
        <begin position="29"/>
        <end position="39"/>
    </location>
</feature>
<reference evidence="11 12" key="1">
    <citation type="submission" date="2024-06" db="EMBL/GenBank/DDBJ databases">
        <title>The Natural Products Discovery Center: Release of the First 8490 Sequenced Strains for Exploring Actinobacteria Biosynthetic Diversity.</title>
        <authorList>
            <person name="Kalkreuter E."/>
            <person name="Kautsar S.A."/>
            <person name="Yang D."/>
            <person name="Bader C.D."/>
            <person name="Teijaro C.N."/>
            <person name="Fluegel L."/>
            <person name="Davis C.M."/>
            <person name="Simpson J.R."/>
            <person name="Lauterbach L."/>
            <person name="Steele A.D."/>
            <person name="Gui C."/>
            <person name="Meng S."/>
            <person name="Li G."/>
            <person name="Viehrig K."/>
            <person name="Ye F."/>
            <person name="Su P."/>
            <person name="Kiefer A.F."/>
            <person name="Nichols A."/>
            <person name="Cepeda A.J."/>
            <person name="Yan W."/>
            <person name="Fan B."/>
            <person name="Jiang Y."/>
            <person name="Adhikari A."/>
            <person name="Zheng C.-J."/>
            <person name="Schuster L."/>
            <person name="Cowan T.M."/>
            <person name="Smanski M.J."/>
            <person name="Chevrette M.G."/>
            <person name="De Carvalho L.P.S."/>
            <person name="Shen B."/>
        </authorList>
    </citation>
    <scope>NUCLEOTIDE SEQUENCE [LARGE SCALE GENOMIC DNA]</scope>
    <source>
        <strain evidence="11 12">NPDC048946</strain>
    </source>
</reference>
<sequence>MDTSTGSPIGPAPGGPTPDPAPGSGPGGPAADRAPAPASGLGGPRSRAALTLALLAFAQFIVAIDYNIVWIAVPDIARELGFSATSSQWIVSAYTVVFGGLLLLGGRAADRLGARRMFMIGLGLYGVSSLVGGLAEEPGVLIAARAVQGVGGALLGPAILKLLNTSFAEGRDRNRALSVWGAVASAGLATGAVLGGVLTAQLGWEAVFYVNAVLAIPAVLAAPRLLPAGETLRSPSGTSTAGRTQQRGRAREFDLPGAFLATIGVTLVVFGLVRGPEEGWGTAQGSGALVAGVLVIALFLVVESRTRDPLVPLRLFGNRSLAVSMGVGFVYFAAGGAEYYLLTTYLQNVLGFSALEAGFAFLPLGLASVVGGGNVAAPILNRLGVRAALFAGLMVLGAGMALIALGMDVGGTYGEIVPGIVVFGLGVGMGWTALFAAAASGVRAAEQGVASAVATTAQQVGAAVGLAVFVAVANRGLGAAPTDAAVVDGLRTAGWIAAATLVAGAFLAFARGPEAPSPLVDVARQEPGSADAEPAPTHAQA</sequence>
<feature type="domain" description="Major facilitator superfamily (MFS) profile" evidence="10">
    <location>
        <begin position="51"/>
        <end position="516"/>
    </location>
</feature>
<feature type="transmembrane region" description="Helical" evidence="9">
    <location>
        <begin position="492"/>
        <end position="510"/>
    </location>
</feature>
<evidence type="ECO:0000256" key="8">
    <source>
        <dbReference type="SAM" id="MobiDB-lite"/>
    </source>
</evidence>
<organism evidence="11 12">
    <name type="scientific">Streptodolium elevatio</name>
    <dbReference type="NCBI Taxonomy" id="3157996"/>
    <lineage>
        <taxon>Bacteria</taxon>
        <taxon>Bacillati</taxon>
        <taxon>Actinomycetota</taxon>
        <taxon>Actinomycetes</taxon>
        <taxon>Kitasatosporales</taxon>
        <taxon>Streptomycetaceae</taxon>
        <taxon>Streptodolium</taxon>
    </lineage>
</organism>
<keyword evidence="12" id="KW-1185">Reference proteome</keyword>
<feature type="transmembrane region" description="Helical" evidence="9">
    <location>
        <begin position="416"/>
        <end position="437"/>
    </location>
</feature>
<dbReference type="Gene3D" id="1.20.1720.10">
    <property type="entry name" value="Multidrug resistance protein D"/>
    <property type="match status" value="1"/>
</dbReference>
<evidence type="ECO:0000256" key="3">
    <source>
        <dbReference type="ARBA" id="ARBA00022475"/>
    </source>
</evidence>
<dbReference type="InterPro" id="IPR020846">
    <property type="entry name" value="MFS_dom"/>
</dbReference>
<feature type="transmembrane region" description="Helical" evidence="9">
    <location>
        <begin position="348"/>
        <end position="371"/>
    </location>
</feature>
<evidence type="ECO:0000256" key="4">
    <source>
        <dbReference type="ARBA" id="ARBA00022692"/>
    </source>
</evidence>
<feature type="transmembrane region" description="Helical" evidence="9">
    <location>
        <begin position="85"/>
        <end position="105"/>
    </location>
</feature>
<dbReference type="PANTHER" id="PTHR42718:SF46">
    <property type="entry name" value="BLR6921 PROTEIN"/>
    <property type="match status" value="1"/>
</dbReference>
<gene>
    <name evidence="11" type="ORF">AB0C36_42430</name>
</gene>
<evidence type="ECO:0000256" key="1">
    <source>
        <dbReference type="ARBA" id="ARBA00004651"/>
    </source>
</evidence>
<dbReference type="CDD" id="cd17321">
    <property type="entry name" value="MFS_MMR_MDR_like"/>
    <property type="match status" value="1"/>
</dbReference>
<evidence type="ECO:0000256" key="5">
    <source>
        <dbReference type="ARBA" id="ARBA00022989"/>
    </source>
</evidence>
<dbReference type="InterPro" id="IPR036259">
    <property type="entry name" value="MFS_trans_sf"/>
</dbReference>
<feature type="transmembrane region" description="Helical" evidence="9">
    <location>
        <begin position="206"/>
        <end position="226"/>
    </location>
</feature>
<dbReference type="Gene3D" id="1.20.1250.20">
    <property type="entry name" value="MFS general substrate transporter like domains"/>
    <property type="match status" value="1"/>
</dbReference>
<keyword evidence="5 9" id="KW-1133">Transmembrane helix</keyword>
<feature type="region of interest" description="Disordered" evidence="8">
    <location>
        <begin position="1"/>
        <end position="42"/>
    </location>
</feature>
<keyword evidence="3" id="KW-1003">Cell membrane</keyword>
<feature type="transmembrane region" description="Helical" evidence="9">
    <location>
        <begin position="49"/>
        <end position="73"/>
    </location>
</feature>
<dbReference type="PROSITE" id="PS50850">
    <property type="entry name" value="MFS"/>
    <property type="match status" value="1"/>
</dbReference>
<dbReference type="RefSeq" id="WP_358364970.1">
    <property type="nucleotide sequence ID" value="NZ_JBEZFP010000245.1"/>
</dbReference>
<evidence type="ECO:0000313" key="12">
    <source>
        <dbReference type="Proteomes" id="UP001551482"/>
    </source>
</evidence>
<feature type="transmembrane region" description="Helical" evidence="9">
    <location>
        <begin position="253"/>
        <end position="273"/>
    </location>
</feature>
<keyword evidence="2" id="KW-0813">Transport</keyword>
<evidence type="ECO:0000256" key="6">
    <source>
        <dbReference type="ARBA" id="ARBA00023136"/>
    </source>
</evidence>
<feature type="region of interest" description="Disordered" evidence="8">
    <location>
        <begin position="519"/>
        <end position="541"/>
    </location>
</feature>
<dbReference type="PANTHER" id="PTHR42718">
    <property type="entry name" value="MAJOR FACILITATOR SUPERFAMILY MULTIDRUG TRANSPORTER MFSC"/>
    <property type="match status" value="1"/>
</dbReference>
<feature type="compositionally biased region" description="Pro residues" evidence="8">
    <location>
        <begin position="10"/>
        <end position="23"/>
    </location>
</feature>
<evidence type="ECO:0000256" key="2">
    <source>
        <dbReference type="ARBA" id="ARBA00022448"/>
    </source>
</evidence>
<accession>A0ABV3DWK9</accession>
<feature type="transmembrane region" description="Helical" evidence="9">
    <location>
        <begin position="279"/>
        <end position="301"/>
    </location>
</feature>
<feature type="transmembrane region" description="Helical" evidence="9">
    <location>
        <begin position="449"/>
        <end position="472"/>
    </location>
</feature>
<dbReference type="SUPFAM" id="SSF103473">
    <property type="entry name" value="MFS general substrate transporter"/>
    <property type="match status" value="1"/>
</dbReference>
<dbReference type="EMBL" id="JBEZFP010000245">
    <property type="protein sequence ID" value="MEU8140131.1"/>
    <property type="molecule type" value="Genomic_DNA"/>
</dbReference>
<feature type="transmembrane region" description="Helical" evidence="9">
    <location>
        <begin position="117"/>
        <end position="135"/>
    </location>
</feature>
<dbReference type="Proteomes" id="UP001551482">
    <property type="component" value="Unassembled WGS sequence"/>
</dbReference>
<evidence type="ECO:0000313" key="11">
    <source>
        <dbReference type="EMBL" id="MEU8140131.1"/>
    </source>
</evidence>
<comment type="caution">
    <text evidence="11">The sequence shown here is derived from an EMBL/GenBank/DDBJ whole genome shotgun (WGS) entry which is preliminary data.</text>
</comment>
<keyword evidence="7" id="KW-0046">Antibiotic resistance</keyword>
<evidence type="ECO:0000256" key="7">
    <source>
        <dbReference type="ARBA" id="ARBA00023251"/>
    </source>
</evidence>
<evidence type="ECO:0000256" key="9">
    <source>
        <dbReference type="SAM" id="Phobius"/>
    </source>
</evidence>
<dbReference type="InterPro" id="IPR011701">
    <property type="entry name" value="MFS"/>
</dbReference>
<keyword evidence="4 9" id="KW-0812">Transmembrane</keyword>
<dbReference type="Pfam" id="PF07690">
    <property type="entry name" value="MFS_1"/>
    <property type="match status" value="1"/>
</dbReference>